<name>A0A665TA69_ECHNA</name>
<organism evidence="1 2">
    <name type="scientific">Echeneis naucrates</name>
    <name type="common">Live sharksucker</name>
    <dbReference type="NCBI Taxonomy" id="173247"/>
    <lineage>
        <taxon>Eukaryota</taxon>
        <taxon>Metazoa</taxon>
        <taxon>Chordata</taxon>
        <taxon>Craniata</taxon>
        <taxon>Vertebrata</taxon>
        <taxon>Euteleostomi</taxon>
        <taxon>Actinopterygii</taxon>
        <taxon>Neopterygii</taxon>
        <taxon>Teleostei</taxon>
        <taxon>Neoteleostei</taxon>
        <taxon>Acanthomorphata</taxon>
        <taxon>Carangaria</taxon>
        <taxon>Carangiformes</taxon>
        <taxon>Echeneidae</taxon>
        <taxon>Echeneis</taxon>
    </lineage>
</organism>
<reference evidence="1" key="2">
    <citation type="submission" date="2025-08" db="UniProtKB">
        <authorList>
            <consortium name="Ensembl"/>
        </authorList>
    </citation>
    <scope>IDENTIFICATION</scope>
</reference>
<reference evidence="1" key="3">
    <citation type="submission" date="2025-09" db="UniProtKB">
        <authorList>
            <consortium name="Ensembl"/>
        </authorList>
    </citation>
    <scope>IDENTIFICATION</scope>
</reference>
<reference evidence="1" key="1">
    <citation type="submission" date="2021-04" db="EMBL/GenBank/DDBJ databases">
        <authorList>
            <consortium name="Wellcome Sanger Institute Data Sharing"/>
        </authorList>
    </citation>
    <scope>NUCLEOTIDE SEQUENCE [LARGE SCALE GENOMIC DNA]</scope>
</reference>
<dbReference type="Proteomes" id="UP000472264">
    <property type="component" value="Chromosome 18"/>
</dbReference>
<protein>
    <submittedName>
        <fullName evidence="1">Uncharacterized protein</fullName>
    </submittedName>
</protein>
<sequence length="130" mass="14983">MQLAPVSICPPRRRFHSVPAQVQHTSSCSRKHHTCCLLRGSLVKCAELAVKHPFGYITNISLEILQNTTQRLIHVERSITCIMCFTWLVSHLSISSSSARIHNIHSFRHFSFWSFFYSSVSGFHFFSYLL</sequence>
<evidence type="ECO:0000313" key="1">
    <source>
        <dbReference type="Ensembl" id="ENSENLP00000006734.1"/>
    </source>
</evidence>
<dbReference type="AlphaFoldDB" id="A0A665TA69"/>
<dbReference type="InParanoid" id="A0A665TA69"/>
<proteinExistence type="predicted"/>
<keyword evidence="2" id="KW-1185">Reference proteome</keyword>
<accession>A0A665TA69</accession>
<dbReference type="Ensembl" id="ENSENLT00000007032.1">
    <property type="protein sequence ID" value="ENSENLP00000006734.1"/>
    <property type="gene ID" value="ENSENLG00000003195.1"/>
</dbReference>
<evidence type="ECO:0000313" key="2">
    <source>
        <dbReference type="Proteomes" id="UP000472264"/>
    </source>
</evidence>